<dbReference type="GO" id="GO:0009407">
    <property type="term" value="P:toxin catabolic process"/>
    <property type="evidence" value="ECO:0007669"/>
    <property type="project" value="UniProtKB-ARBA"/>
</dbReference>
<gene>
    <name evidence="11" type="ORF">Ahy_B07g088526</name>
</gene>
<reference evidence="11 12" key="1">
    <citation type="submission" date="2019-01" db="EMBL/GenBank/DDBJ databases">
        <title>Sequencing of cultivated peanut Arachis hypogaea provides insights into genome evolution and oil improvement.</title>
        <authorList>
            <person name="Chen X."/>
        </authorList>
    </citation>
    <scope>NUCLEOTIDE SEQUENCE [LARGE SCALE GENOMIC DNA]</scope>
    <source>
        <strain evidence="12">cv. Fuhuasheng</strain>
        <tissue evidence="11">Leaves</tissue>
    </source>
</reference>
<evidence type="ECO:0000256" key="7">
    <source>
        <dbReference type="ARBA" id="ARBA00047960"/>
    </source>
</evidence>
<dbReference type="InterPro" id="IPR039300">
    <property type="entry name" value="JASON"/>
</dbReference>
<dbReference type="InterPro" id="IPR004046">
    <property type="entry name" value="GST_C"/>
</dbReference>
<dbReference type="InterPro" id="IPR036249">
    <property type="entry name" value="Thioredoxin-like_sf"/>
</dbReference>
<evidence type="ECO:0000256" key="1">
    <source>
        <dbReference type="ARBA" id="ARBA00004514"/>
    </source>
</evidence>
<accession>A0A444YEQ7</accession>
<dbReference type="EC" id="2.5.1.18" evidence="3"/>
<comment type="catalytic activity">
    <reaction evidence="7">
        <text>RX + glutathione = an S-substituted glutathione + a halide anion + H(+)</text>
        <dbReference type="Rhea" id="RHEA:16437"/>
        <dbReference type="ChEBI" id="CHEBI:15378"/>
        <dbReference type="ChEBI" id="CHEBI:16042"/>
        <dbReference type="ChEBI" id="CHEBI:17792"/>
        <dbReference type="ChEBI" id="CHEBI:57925"/>
        <dbReference type="ChEBI" id="CHEBI:90779"/>
        <dbReference type="EC" id="2.5.1.18"/>
    </reaction>
</comment>
<evidence type="ECO:0000256" key="4">
    <source>
        <dbReference type="ARBA" id="ARBA00022490"/>
    </source>
</evidence>
<dbReference type="Pfam" id="PF02798">
    <property type="entry name" value="GST_N"/>
    <property type="match status" value="1"/>
</dbReference>
<evidence type="ECO:0000256" key="8">
    <source>
        <dbReference type="SAM" id="MobiDB-lite"/>
    </source>
</evidence>
<evidence type="ECO:0000256" key="5">
    <source>
        <dbReference type="ARBA" id="ARBA00022575"/>
    </source>
</evidence>
<evidence type="ECO:0000313" key="12">
    <source>
        <dbReference type="Proteomes" id="UP000289738"/>
    </source>
</evidence>
<dbReference type="InterPro" id="IPR034347">
    <property type="entry name" value="GST_Phi_C"/>
</dbReference>
<evidence type="ECO:0000259" key="9">
    <source>
        <dbReference type="PROSITE" id="PS50404"/>
    </source>
</evidence>
<evidence type="ECO:0000256" key="2">
    <source>
        <dbReference type="ARBA" id="ARBA00010128"/>
    </source>
</evidence>
<feature type="region of interest" description="Disordered" evidence="8">
    <location>
        <begin position="376"/>
        <end position="448"/>
    </location>
</feature>
<evidence type="ECO:0000256" key="3">
    <source>
        <dbReference type="ARBA" id="ARBA00012452"/>
    </source>
</evidence>
<evidence type="ECO:0000259" key="10">
    <source>
        <dbReference type="PROSITE" id="PS50405"/>
    </source>
</evidence>
<dbReference type="CDD" id="cd03053">
    <property type="entry name" value="GST_N_Phi"/>
    <property type="match status" value="1"/>
</dbReference>
<sequence length="822" mass="93718">MLVFGLVKRGLGFLLRFMLRFFFRSFNRAMGCFFACFRNNDNHRRRTHLTANSSSSTDVLVSRNSYSSVFQAQEREDCAINCGDVVGFQGDDLGLKDEAKFLKACGTLPGTPVEIRKTSEKLKVSPSPDKHSEPSRFHSWLPNESVEKLQLDFRSVNPPTPLKICQELGDSSDSFEHTPDRCLSEPSRFDSWLPNESVEKLQLDFHSIKPLTPIKICQELGDSRDSFEHTPNRCLSDARDSHHESLEHMEGNKTWSLHTADRAENNPAPDSPTDTQRKCKSVRFKCDTGLSSCGSSSDDSRLKKSWSPNNQNANKRSPYPTPLKLFDEMQTPGTVCPATLEELPNGRARVRSQFVYPTHKPDENVFQRKILEEKDLNSEQDSSELRDSAEQAQIATPTTQKGSNQVLKENESKAEVSLSNWLRPAPIDQEKGNKRVESASSQIPHFRKTSADRPILGVAAAHFENEDSNICPPKWWDGNGIPNSTTKYKEDQKVKWHATPFEKRLEKALTEETFIPQRKFVPGKPMDFDDIEESDTALSQLRSSTNPESINMVVESHIDNNLCFVCFFMTLVDYFTCYKNLKQENQPRVCSSNKLEGLFSFFKRNQTMVVKLYGPTCASSKRALVCLIEKEVEFEVVPVDVSKGEHKDPEFLKLQPFGVVPVIQDGDYTLYESRAIMRYYAEKYKCQGTELLGKTIEERGIVEQWVEVEANNFDPWAYKLAIHVLFSSIIGITPDPKIIEESEANLSKVLDIYEERLSKSKYLGGDFFSLADISHLPFIDYIVNNMGREYLIKDRKNVSAWWDAISNRPSWKKVLELYRASI</sequence>
<dbReference type="GO" id="GO:0007142">
    <property type="term" value="P:male meiosis II"/>
    <property type="evidence" value="ECO:0007669"/>
    <property type="project" value="InterPro"/>
</dbReference>
<dbReference type="InterPro" id="IPR010987">
    <property type="entry name" value="Glutathione-S-Trfase_C-like"/>
</dbReference>
<keyword evidence="5" id="KW-0216">Detoxification</keyword>
<keyword evidence="4" id="KW-0963">Cytoplasm</keyword>
<feature type="region of interest" description="Disordered" evidence="8">
    <location>
        <begin position="289"/>
        <end position="324"/>
    </location>
</feature>
<feature type="domain" description="GST C-terminal" evidence="10">
    <location>
        <begin position="695"/>
        <end position="822"/>
    </location>
</feature>
<dbReference type="Proteomes" id="UP000289738">
    <property type="component" value="Chromosome B07"/>
</dbReference>
<dbReference type="Gene3D" id="3.40.30.10">
    <property type="entry name" value="Glutaredoxin"/>
    <property type="match status" value="1"/>
</dbReference>
<dbReference type="GO" id="GO:0005829">
    <property type="term" value="C:cytosol"/>
    <property type="evidence" value="ECO:0007669"/>
    <property type="project" value="UniProtKB-SubCell"/>
</dbReference>
<dbReference type="SFLD" id="SFLDS00019">
    <property type="entry name" value="Glutathione_Transferase_(cytos"/>
    <property type="match status" value="1"/>
</dbReference>
<keyword evidence="6" id="KW-0808">Transferase</keyword>
<dbReference type="STRING" id="3818.A0A444YEQ7"/>
<feature type="compositionally biased region" description="Polar residues" evidence="8">
    <location>
        <begin position="306"/>
        <end position="315"/>
    </location>
</feature>
<dbReference type="CDD" id="cd03187">
    <property type="entry name" value="GST_C_Phi"/>
    <property type="match status" value="1"/>
</dbReference>
<evidence type="ECO:0000313" key="11">
    <source>
        <dbReference type="EMBL" id="RYR00404.1"/>
    </source>
</evidence>
<comment type="subcellular location">
    <subcellularLocation>
        <location evidence="1">Cytoplasm</location>
        <location evidence="1">Cytosol</location>
    </subcellularLocation>
</comment>
<dbReference type="GO" id="GO:0004364">
    <property type="term" value="F:glutathione transferase activity"/>
    <property type="evidence" value="ECO:0007669"/>
    <property type="project" value="UniProtKB-EC"/>
</dbReference>
<keyword evidence="12" id="KW-1185">Reference proteome</keyword>
<feature type="region of interest" description="Disordered" evidence="8">
    <location>
        <begin position="231"/>
        <end position="250"/>
    </location>
</feature>
<feature type="compositionally biased region" description="Basic and acidic residues" evidence="8">
    <location>
        <begin position="376"/>
        <end position="389"/>
    </location>
</feature>
<dbReference type="SUPFAM" id="SSF52833">
    <property type="entry name" value="Thioredoxin-like"/>
    <property type="match status" value="1"/>
</dbReference>
<comment type="caution">
    <text evidence="11">The sequence shown here is derived from an EMBL/GenBank/DDBJ whole genome shotgun (WGS) entry which is preliminary data.</text>
</comment>
<dbReference type="InterPro" id="IPR036282">
    <property type="entry name" value="Glutathione-S-Trfase_C_sf"/>
</dbReference>
<proteinExistence type="inferred from homology"/>
<feature type="compositionally biased region" description="Basic and acidic residues" evidence="8">
    <location>
        <begin position="428"/>
        <end position="437"/>
    </location>
</feature>
<comment type="similarity">
    <text evidence="2">Belongs to the GST superfamily. Phi family.</text>
</comment>
<dbReference type="SUPFAM" id="SSF47616">
    <property type="entry name" value="GST C-terminal domain-like"/>
    <property type="match status" value="1"/>
</dbReference>
<dbReference type="InterPro" id="IPR040079">
    <property type="entry name" value="Glutathione_S-Trfase"/>
</dbReference>
<dbReference type="FunFam" id="3.40.30.10:FF:000016">
    <property type="entry name" value="Glutathione S-transferase F2"/>
    <property type="match status" value="1"/>
</dbReference>
<dbReference type="SFLD" id="SFLDG00358">
    <property type="entry name" value="Main_(cytGST)"/>
    <property type="match status" value="1"/>
</dbReference>
<evidence type="ECO:0000256" key="6">
    <source>
        <dbReference type="ARBA" id="ARBA00022679"/>
    </source>
</evidence>
<dbReference type="Gene3D" id="1.20.1050.10">
    <property type="match status" value="1"/>
</dbReference>
<dbReference type="Pfam" id="PF00043">
    <property type="entry name" value="GST_C"/>
    <property type="match status" value="1"/>
</dbReference>
<organism evidence="11 12">
    <name type="scientific">Arachis hypogaea</name>
    <name type="common">Peanut</name>
    <dbReference type="NCBI Taxonomy" id="3818"/>
    <lineage>
        <taxon>Eukaryota</taxon>
        <taxon>Viridiplantae</taxon>
        <taxon>Streptophyta</taxon>
        <taxon>Embryophyta</taxon>
        <taxon>Tracheophyta</taxon>
        <taxon>Spermatophyta</taxon>
        <taxon>Magnoliopsida</taxon>
        <taxon>eudicotyledons</taxon>
        <taxon>Gunneridae</taxon>
        <taxon>Pentapetalae</taxon>
        <taxon>rosids</taxon>
        <taxon>fabids</taxon>
        <taxon>Fabales</taxon>
        <taxon>Fabaceae</taxon>
        <taxon>Papilionoideae</taxon>
        <taxon>50 kb inversion clade</taxon>
        <taxon>dalbergioids sensu lato</taxon>
        <taxon>Dalbergieae</taxon>
        <taxon>Pterocarpus clade</taxon>
        <taxon>Arachis</taxon>
    </lineage>
</organism>
<dbReference type="PANTHER" id="PTHR33318">
    <property type="entry name" value="ASPARTYL/GLUTAMYL-TRNA(ASN/GLN) AMIDOTRANSFERASE SUBUNIT"/>
    <property type="match status" value="1"/>
</dbReference>
<feature type="compositionally biased region" description="Polar residues" evidence="8">
    <location>
        <begin position="390"/>
        <end position="407"/>
    </location>
</feature>
<name>A0A444YEQ7_ARAHY</name>
<dbReference type="PROSITE" id="PS50404">
    <property type="entry name" value="GST_NTER"/>
    <property type="match status" value="1"/>
</dbReference>
<feature type="domain" description="GST N-terminal" evidence="9">
    <location>
        <begin position="607"/>
        <end position="688"/>
    </location>
</feature>
<dbReference type="PROSITE" id="PS50405">
    <property type="entry name" value="GST_CTER"/>
    <property type="match status" value="1"/>
</dbReference>
<dbReference type="PANTHER" id="PTHR33318:SF17">
    <property type="entry name" value="PROTEIN JASON"/>
    <property type="match status" value="1"/>
</dbReference>
<dbReference type="EMBL" id="SDMP01000017">
    <property type="protein sequence ID" value="RYR00404.1"/>
    <property type="molecule type" value="Genomic_DNA"/>
</dbReference>
<dbReference type="FunFam" id="1.20.1050.10:FF:000004">
    <property type="entry name" value="Glutathione S-transferase F2"/>
    <property type="match status" value="1"/>
</dbReference>
<dbReference type="InterPro" id="IPR004045">
    <property type="entry name" value="Glutathione_S-Trfase_N"/>
</dbReference>
<dbReference type="AlphaFoldDB" id="A0A444YEQ7"/>
<protein>
    <recommendedName>
        <fullName evidence="3">glutathione transferase</fullName>
        <ecNumber evidence="3">2.5.1.18</ecNumber>
    </recommendedName>
</protein>